<dbReference type="Gene3D" id="3.40.50.2000">
    <property type="entry name" value="Glycogen Phosphorylase B"/>
    <property type="match status" value="2"/>
</dbReference>
<dbReference type="Pfam" id="PF13439">
    <property type="entry name" value="Glyco_transf_4"/>
    <property type="match status" value="1"/>
</dbReference>
<feature type="domain" description="Glycosyl transferase family 1" evidence="1">
    <location>
        <begin position="212"/>
        <end position="367"/>
    </location>
</feature>
<dbReference type="PANTHER" id="PTHR12526:SF630">
    <property type="entry name" value="GLYCOSYLTRANSFERASE"/>
    <property type="match status" value="1"/>
</dbReference>
<organism evidence="3 4">
    <name type="scientific">Holospora undulata HU1</name>
    <dbReference type="NCBI Taxonomy" id="1321371"/>
    <lineage>
        <taxon>Bacteria</taxon>
        <taxon>Pseudomonadati</taxon>
        <taxon>Pseudomonadota</taxon>
        <taxon>Alphaproteobacteria</taxon>
        <taxon>Holosporales</taxon>
        <taxon>Holosporaceae</taxon>
        <taxon>Holospora</taxon>
    </lineage>
</organism>
<dbReference type="Pfam" id="PF00534">
    <property type="entry name" value="Glycos_transf_1"/>
    <property type="match status" value="1"/>
</dbReference>
<reference evidence="3 4" key="1">
    <citation type="journal article" date="2013" name="Genome Announc.">
        <title>Draft Genome Sequence of Holospora undulata Strain HU1, a Micronucleus-Specific Symbiont of the Ciliate Paramecium caudatum.</title>
        <authorList>
            <person name="Dohra H."/>
            <person name="Suzuki H."/>
            <person name="Suzuki T."/>
            <person name="Tanaka K."/>
            <person name="Fujishima M."/>
        </authorList>
    </citation>
    <scope>NUCLEOTIDE SEQUENCE [LARGE SCALE GENOMIC DNA]</scope>
    <source>
        <strain evidence="3 4">HU1</strain>
    </source>
</reference>
<gene>
    <name evidence="3" type="ORF">K737_301241</name>
</gene>
<sequence length="399" mass="46341">MERLNILLLTYCYPPQKFPRSVQISHLVQYLRKDFNITVVTSEPENEGDPSLLSFTPLDNVVYAPKSNFTKIIERSKGHRIKKEILPDFQYLWHFDLFRKARVLIDDSSPDVIITFGHPMSTHIAGLKLKRKFPHIKWLAHFSDPWVDNIFNDYNAWTKWINKYYQDSVLKSADRLIFTSQETIDLVTKYYSEEVRKKSICLPHIFNQALYFHQSDHTNEKIILRYIGNFYGNRQPDSFLKALKLLSHEQRAQLRVEFIGSEAKSIKDIISFFKLEDTVFTYPAVSYIKSLELMHSADILLIIDAPTEKSPFLPSKLIDYIGANKPIFGITPPGTSQKLIEEMGFLVADSRDVSDIPNKLMQMIEEFSKNKSKKVPSNIRHRYSISAVGKQIKSILENV</sequence>
<dbReference type="SUPFAM" id="SSF53756">
    <property type="entry name" value="UDP-Glycosyltransferase/glycogen phosphorylase"/>
    <property type="match status" value="1"/>
</dbReference>
<dbReference type="RefSeq" id="WP_006302521.1">
    <property type="nucleotide sequence ID" value="NZ_ARPM03000202.1"/>
</dbReference>
<dbReference type="InterPro" id="IPR028098">
    <property type="entry name" value="Glyco_trans_4-like_N"/>
</dbReference>
<dbReference type="GO" id="GO:0016757">
    <property type="term" value="F:glycosyltransferase activity"/>
    <property type="evidence" value="ECO:0007669"/>
    <property type="project" value="InterPro"/>
</dbReference>
<keyword evidence="3" id="KW-0808">Transferase</keyword>
<keyword evidence="4" id="KW-1185">Reference proteome</keyword>
<evidence type="ECO:0000313" key="3">
    <source>
        <dbReference type="EMBL" id="ETZ04404.1"/>
    </source>
</evidence>
<dbReference type="InterPro" id="IPR001296">
    <property type="entry name" value="Glyco_trans_1"/>
</dbReference>
<dbReference type="Proteomes" id="UP000026922">
    <property type="component" value="Unassembled WGS sequence"/>
</dbReference>
<protein>
    <submittedName>
        <fullName evidence="3">Glycosyl transferases group 1</fullName>
    </submittedName>
</protein>
<evidence type="ECO:0000259" key="1">
    <source>
        <dbReference type="Pfam" id="PF00534"/>
    </source>
</evidence>
<name>A0A061JHN6_9PROT</name>
<comment type="caution">
    <text evidence="3">The sequence shown here is derived from an EMBL/GenBank/DDBJ whole genome shotgun (WGS) entry which is preliminary data.</text>
</comment>
<feature type="domain" description="Glycosyltransferase subfamily 4-like N-terminal" evidence="2">
    <location>
        <begin position="24"/>
        <end position="191"/>
    </location>
</feature>
<proteinExistence type="predicted"/>
<evidence type="ECO:0000259" key="2">
    <source>
        <dbReference type="Pfam" id="PF13439"/>
    </source>
</evidence>
<dbReference type="EMBL" id="ARPM03000202">
    <property type="protein sequence ID" value="ETZ04404.1"/>
    <property type="molecule type" value="Genomic_DNA"/>
</dbReference>
<evidence type="ECO:0000313" key="4">
    <source>
        <dbReference type="Proteomes" id="UP000026922"/>
    </source>
</evidence>
<accession>A0A061JHN6</accession>
<dbReference type="AlphaFoldDB" id="A0A061JHN6"/>
<dbReference type="PANTHER" id="PTHR12526">
    <property type="entry name" value="GLYCOSYLTRANSFERASE"/>
    <property type="match status" value="1"/>
</dbReference>